<keyword evidence="4" id="KW-1185">Reference proteome</keyword>
<dbReference type="GO" id="GO:0016787">
    <property type="term" value="F:hydrolase activity"/>
    <property type="evidence" value="ECO:0007669"/>
    <property type="project" value="UniProtKB-KW"/>
</dbReference>
<dbReference type="SUPFAM" id="SSF109604">
    <property type="entry name" value="HD-domain/PDEase-like"/>
    <property type="match status" value="1"/>
</dbReference>
<evidence type="ECO:0000313" key="4">
    <source>
        <dbReference type="Proteomes" id="UP000186102"/>
    </source>
</evidence>
<dbReference type="STRING" id="1888891.DSOL_4809"/>
<dbReference type="GO" id="GO:0031125">
    <property type="term" value="P:rRNA 3'-end processing"/>
    <property type="evidence" value="ECO:0007669"/>
    <property type="project" value="TreeGrafter"/>
</dbReference>
<protein>
    <submittedName>
        <fullName evidence="3">3'-&gt;5' exoribonuclease Bsu YhaM</fullName>
    </submittedName>
</protein>
<name>A0A1Q8QHQ5_9FIRM</name>
<sequence length="132" mass="15202">MQYDLLYAGIILHDIGKVYELMTDETGLGTEYTLEGELLGHIAIGLRIIEHMEGLDIEKKLLLQHIILSHHQTPEWGSPKRPMIKEAELLHHLDMIDSRMFDFENAVVQTEVGTLSARVHALERKVYRPIFD</sequence>
<dbReference type="EMBL" id="MLBF01000068">
    <property type="protein sequence ID" value="OLN26856.1"/>
    <property type="molecule type" value="Genomic_DNA"/>
</dbReference>
<evidence type="ECO:0000259" key="2">
    <source>
        <dbReference type="Pfam" id="PF01966"/>
    </source>
</evidence>
<dbReference type="CDD" id="cd00077">
    <property type="entry name" value="HDc"/>
    <property type="match status" value="1"/>
</dbReference>
<feature type="domain" description="HD" evidence="2">
    <location>
        <begin position="4"/>
        <end position="97"/>
    </location>
</feature>
<proteinExistence type="predicted"/>
<dbReference type="OrthoDB" id="9778453at2"/>
<dbReference type="AlphaFoldDB" id="A0A1Q8QHQ5"/>
<gene>
    <name evidence="3" type="ORF">DSOL_4809</name>
</gene>
<dbReference type="RefSeq" id="WP_075367093.1">
    <property type="nucleotide sequence ID" value="NZ_MLBF01000068.1"/>
</dbReference>
<dbReference type="InterPro" id="IPR050798">
    <property type="entry name" value="YhaM_exoribonuc/phosphodiest"/>
</dbReference>
<dbReference type="InterPro" id="IPR006674">
    <property type="entry name" value="HD_domain"/>
</dbReference>
<organism evidence="3 4">
    <name type="scientific">Desulfosporosinus metallidurans</name>
    <dbReference type="NCBI Taxonomy" id="1888891"/>
    <lineage>
        <taxon>Bacteria</taxon>
        <taxon>Bacillati</taxon>
        <taxon>Bacillota</taxon>
        <taxon>Clostridia</taxon>
        <taxon>Eubacteriales</taxon>
        <taxon>Desulfitobacteriaceae</taxon>
        <taxon>Desulfosporosinus</taxon>
    </lineage>
</organism>
<comment type="caution">
    <text evidence="3">The sequence shown here is derived from an EMBL/GenBank/DDBJ whole genome shotgun (WGS) entry which is preliminary data.</text>
</comment>
<reference evidence="3 4" key="1">
    <citation type="submission" date="2016-09" db="EMBL/GenBank/DDBJ databases">
        <title>Complete genome of Desulfosporosinus sp. OL.</title>
        <authorList>
            <person name="Mardanov A."/>
            <person name="Beletsky A."/>
            <person name="Panova A."/>
            <person name="Karnachuk O."/>
            <person name="Ravin N."/>
        </authorList>
    </citation>
    <scope>NUCLEOTIDE SEQUENCE [LARGE SCALE GENOMIC DNA]</scope>
    <source>
        <strain evidence="3 4">OL</strain>
    </source>
</reference>
<keyword evidence="1" id="KW-0378">Hydrolase</keyword>
<dbReference type="PANTHER" id="PTHR37294:SF1">
    <property type="entry name" value="3'-5' EXORIBONUCLEASE YHAM"/>
    <property type="match status" value="1"/>
</dbReference>
<dbReference type="InterPro" id="IPR003607">
    <property type="entry name" value="HD/PDEase_dom"/>
</dbReference>
<dbReference type="Proteomes" id="UP000186102">
    <property type="component" value="Unassembled WGS sequence"/>
</dbReference>
<dbReference type="PANTHER" id="PTHR37294">
    <property type="entry name" value="3'-5' EXORIBONUCLEASE YHAM"/>
    <property type="match status" value="1"/>
</dbReference>
<evidence type="ECO:0000256" key="1">
    <source>
        <dbReference type="ARBA" id="ARBA00022801"/>
    </source>
</evidence>
<accession>A0A1Q8QHQ5</accession>
<dbReference type="Pfam" id="PF01966">
    <property type="entry name" value="HD"/>
    <property type="match status" value="1"/>
</dbReference>
<dbReference type="Gene3D" id="1.10.3210.10">
    <property type="entry name" value="Hypothetical protein af1432"/>
    <property type="match status" value="1"/>
</dbReference>
<evidence type="ECO:0000313" key="3">
    <source>
        <dbReference type="EMBL" id="OLN26856.1"/>
    </source>
</evidence>